<dbReference type="AlphaFoldDB" id="A7NHY2"/>
<dbReference type="PANTHER" id="PTHR43434:SF19">
    <property type="entry name" value="PHOSPHONOACETALDEHYDE HYDROLASE"/>
    <property type="match status" value="1"/>
</dbReference>
<dbReference type="CDD" id="cd02586">
    <property type="entry name" value="HAD_PHN"/>
    <property type="match status" value="1"/>
</dbReference>
<dbReference type="GO" id="GO:0006281">
    <property type="term" value="P:DNA repair"/>
    <property type="evidence" value="ECO:0007669"/>
    <property type="project" value="TreeGrafter"/>
</dbReference>
<dbReference type="GO" id="GO:0008967">
    <property type="term" value="F:phosphoglycolate phosphatase activity"/>
    <property type="evidence" value="ECO:0007669"/>
    <property type="project" value="TreeGrafter"/>
</dbReference>
<evidence type="ECO:0000256" key="5">
    <source>
        <dbReference type="ARBA" id="ARBA00022842"/>
    </source>
</evidence>
<dbReference type="SFLD" id="SFLDS00003">
    <property type="entry name" value="Haloacid_Dehalogenase"/>
    <property type="match status" value="1"/>
</dbReference>
<dbReference type="GO" id="GO:0005829">
    <property type="term" value="C:cytosol"/>
    <property type="evidence" value="ECO:0007669"/>
    <property type="project" value="TreeGrafter"/>
</dbReference>
<dbReference type="Pfam" id="PF00702">
    <property type="entry name" value="Hydrolase"/>
    <property type="match status" value="1"/>
</dbReference>
<evidence type="ECO:0000256" key="9">
    <source>
        <dbReference type="ARBA" id="ARBA00066472"/>
    </source>
</evidence>
<dbReference type="EC" id="3.11.1.1" evidence="9"/>
<proteinExistence type="inferred from homology"/>
<keyword evidence="3" id="KW-0479">Metal-binding</keyword>
<dbReference type="HAMAP" id="MF_01375">
    <property type="entry name" value="PhnX"/>
    <property type="match status" value="1"/>
</dbReference>
<evidence type="ECO:0000313" key="11">
    <source>
        <dbReference type="Proteomes" id="UP000000263"/>
    </source>
</evidence>
<dbReference type="eggNOG" id="COG0637">
    <property type="taxonomic scope" value="Bacteria"/>
</dbReference>
<dbReference type="SFLD" id="SFLDG01135">
    <property type="entry name" value="C1.5.6:_HAD__Beta-PGM__Phospha"/>
    <property type="match status" value="1"/>
</dbReference>
<comment type="subunit">
    <text evidence="2">Homodimer.</text>
</comment>
<reference evidence="10 11" key="1">
    <citation type="submission" date="2007-08" db="EMBL/GenBank/DDBJ databases">
        <title>Complete sequence of Roseiflexus castenholzii DSM 13941.</title>
        <authorList>
            <consortium name="US DOE Joint Genome Institute"/>
            <person name="Copeland A."/>
            <person name="Lucas S."/>
            <person name="Lapidus A."/>
            <person name="Barry K."/>
            <person name="Glavina del Rio T."/>
            <person name="Dalin E."/>
            <person name="Tice H."/>
            <person name="Pitluck S."/>
            <person name="Thompson L.S."/>
            <person name="Brettin T."/>
            <person name="Bruce D."/>
            <person name="Detter J.C."/>
            <person name="Han C."/>
            <person name="Tapia R."/>
            <person name="Schmutz J."/>
            <person name="Larimer F."/>
            <person name="Land M."/>
            <person name="Hauser L."/>
            <person name="Kyrpides N."/>
            <person name="Mikhailova N."/>
            <person name="Bryant D.A."/>
            <person name="Hanada S."/>
            <person name="Tsukatani Y."/>
            <person name="Richardson P."/>
        </authorList>
    </citation>
    <scope>NUCLEOTIDE SEQUENCE [LARGE SCALE GENOMIC DNA]</scope>
    <source>
        <strain evidence="11">DSM 13941 / HLO8</strain>
    </source>
</reference>
<dbReference type="STRING" id="383372.Rcas_0966"/>
<keyword evidence="5" id="KW-0460">Magnesium</keyword>
<comment type="function">
    <text evidence="8">Involved in phosphonate degradation.</text>
</comment>
<dbReference type="InterPro" id="IPR023198">
    <property type="entry name" value="PGP-like_dom2"/>
</dbReference>
<dbReference type="FunFam" id="1.10.150.240:FF:000006">
    <property type="entry name" value="Phosphonoacetaldehyde hydrolase"/>
    <property type="match status" value="1"/>
</dbReference>
<dbReference type="NCBIfam" id="TIGR01422">
    <property type="entry name" value="phosphonatase"/>
    <property type="match status" value="1"/>
</dbReference>
<organism evidence="10 11">
    <name type="scientific">Roseiflexus castenholzii (strain DSM 13941 / HLO8)</name>
    <dbReference type="NCBI Taxonomy" id="383372"/>
    <lineage>
        <taxon>Bacteria</taxon>
        <taxon>Bacillati</taxon>
        <taxon>Chloroflexota</taxon>
        <taxon>Chloroflexia</taxon>
        <taxon>Chloroflexales</taxon>
        <taxon>Roseiflexineae</taxon>
        <taxon>Roseiflexaceae</taxon>
        <taxon>Roseiflexus</taxon>
    </lineage>
</organism>
<dbReference type="Proteomes" id="UP000000263">
    <property type="component" value="Chromosome"/>
</dbReference>
<dbReference type="GO" id="GO:0050194">
    <property type="term" value="F:phosphonoacetaldehyde hydrolase activity"/>
    <property type="evidence" value="ECO:0007669"/>
    <property type="project" value="UniProtKB-EC"/>
</dbReference>
<dbReference type="SUPFAM" id="SSF56784">
    <property type="entry name" value="HAD-like"/>
    <property type="match status" value="1"/>
</dbReference>
<evidence type="ECO:0000256" key="3">
    <source>
        <dbReference type="ARBA" id="ARBA00022723"/>
    </source>
</evidence>
<evidence type="ECO:0000256" key="7">
    <source>
        <dbReference type="ARBA" id="ARBA00052005"/>
    </source>
</evidence>
<protein>
    <recommendedName>
        <fullName evidence="9">phosphonoacetaldehyde hydrolase</fullName>
        <ecNumber evidence="9">3.11.1.1</ecNumber>
    </recommendedName>
</protein>
<dbReference type="PANTHER" id="PTHR43434">
    <property type="entry name" value="PHOSPHOGLYCOLATE PHOSPHATASE"/>
    <property type="match status" value="1"/>
</dbReference>
<dbReference type="RefSeq" id="WP_012119509.1">
    <property type="nucleotide sequence ID" value="NC_009767.1"/>
</dbReference>
<keyword evidence="11" id="KW-1185">Reference proteome</keyword>
<keyword evidence="6" id="KW-0704">Schiff base</keyword>
<name>A7NHY2_ROSCS</name>
<dbReference type="SFLD" id="SFLDG01129">
    <property type="entry name" value="C1.5:_HAD__Beta-PGM__Phosphata"/>
    <property type="match status" value="1"/>
</dbReference>
<evidence type="ECO:0000256" key="8">
    <source>
        <dbReference type="ARBA" id="ARBA00056573"/>
    </source>
</evidence>
<evidence type="ECO:0000256" key="4">
    <source>
        <dbReference type="ARBA" id="ARBA00022801"/>
    </source>
</evidence>
<evidence type="ECO:0000313" key="10">
    <source>
        <dbReference type="EMBL" id="ABU57079.1"/>
    </source>
</evidence>
<dbReference type="Gene3D" id="1.10.150.240">
    <property type="entry name" value="Putative phosphatase, domain 2"/>
    <property type="match status" value="1"/>
</dbReference>
<dbReference type="InterPro" id="IPR036412">
    <property type="entry name" value="HAD-like_sf"/>
</dbReference>
<sequence>MPPMRRRAYCGPVQAVILDWAGTAVDYGSWAPVAVFLRLFEQHGVTITPEDARAGMGLMKKDHLRAILARPTVAAAWRSVSGASPTEHDIDELFAQFIPLQLSVVQDYAIPVPGLIDVVKEIRKRGIRIGSTTGYLRAMMDMLAPAAAAHGYRPDSIVCPDDVPAGRPAPWMCFRNAMQLGVYPMAALVKVGDTPVDIEEGLNAGMWTVGVTLTGSLLGLTQTDVDALTPLERVEAHTRIGEQLRAAGAHHIIEGIWDLPHAIDEIEERLQRGETPVMESWQS</sequence>
<dbReference type="GO" id="GO:0046872">
    <property type="term" value="F:metal ion binding"/>
    <property type="evidence" value="ECO:0007669"/>
    <property type="project" value="UniProtKB-KW"/>
</dbReference>
<comment type="catalytic activity">
    <reaction evidence="7">
        <text>phosphonoacetaldehyde + H2O = acetaldehyde + phosphate + H(+)</text>
        <dbReference type="Rhea" id="RHEA:18905"/>
        <dbReference type="ChEBI" id="CHEBI:15343"/>
        <dbReference type="ChEBI" id="CHEBI:15377"/>
        <dbReference type="ChEBI" id="CHEBI:15378"/>
        <dbReference type="ChEBI" id="CHEBI:43474"/>
        <dbReference type="ChEBI" id="CHEBI:58383"/>
        <dbReference type="EC" id="3.11.1.1"/>
    </reaction>
</comment>
<dbReference type="HOGENOM" id="CLU_045011_12_0_0"/>
<dbReference type="InterPro" id="IPR006323">
    <property type="entry name" value="Phosphonoacetald_hydro"/>
</dbReference>
<gene>
    <name evidence="10" type="ordered locus">Rcas_0966</name>
</gene>
<dbReference type="EMBL" id="CP000804">
    <property type="protein sequence ID" value="ABU57079.1"/>
    <property type="molecule type" value="Genomic_DNA"/>
</dbReference>
<keyword evidence="4 10" id="KW-0378">Hydrolase</keyword>
<comment type="cofactor">
    <cofactor evidence="1">
        <name>Mg(2+)</name>
        <dbReference type="ChEBI" id="CHEBI:18420"/>
    </cofactor>
</comment>
<dbReference type="InterPro" id="IPR050155">
    <property type="entry name" value="HAD-like_hydrolase_sf"/>
</dbReference>
<evidence type="ECO:0000256" key="1">
    <source>
        <dbReference type="ARBA" id="ARBA00001946"/>
    </source>
</evidence>
<accession>A7NHY2</accession>
<dbReference type="Gene3D" id="3.40.50.1000">
    <property type="entry name" value="HAD superfamily/HAD-like"/>
    <property type="match status" value="1"/>
</dbReference>
<evidence type="ECO:0000256" key="6">
    <source>
        <dbReference type="ARBA" id="ARBA00023270"/>
    </source>
</evidence>
<dbReference type="InterPro" id="IPR023214">
    <property type="entry name" value="HAD_sf"/>
</dbReference>
<dbReference type="OrthoDB" id="5504491at2"/>
<dbReference type="KEGG" id="rca:Rcas_0966"/>
<evidence type="ECO:0000256" key="2">
    <source>
        <dbReference type="ARBA" id="ARBA00011738"/>
    </source>
</evidence>
<dbReference type="GO" id="GO:0019700">
    <property type="term" value="P:organic phosphonate catabolic process"/>
    <property type="evidence" value="ECO:0007669"/>
    <property type="project" value="InterPro"/>
</dbReference>